<accession>D0MKC4</accession>
<dbReference type="OrthoDB" id="1524873at2"/>
<dbReference type="HOGENOM" id="CLU_2481244_0_0_10"/>
<proteinExistence type="predicted"/>
<name>D0MKC4_RHOM4</name>
<evidence type="ECO:0008006" key="3">
    <source>
        <dbReference type="Google" id="ProtNLM"/>
    </source>
</evidence>
<gene>
    <name evidence="1" type="ordered locus">Rmar_1953</name>
</gene>
<dbReference type="eggNOG" id="ENOG502ZSY2">
    <property type="taxonomic scope" value="Bacteria"/>
</dbReference>
<organism evidence="1 2">
    <name type="scientific">Rhodothermus marinus (strain ATCC 43812 / DSM 4252 / R-10)</name>
    <name type="common">Rhodothermus obamensis</name>
    <dbReference type="NCBI Taxonomy" id="518766"/>
    <lineage>
        <taxon>Bacteria</taxon>
        <taxon>Pseudomonadati</taxon>
        <taxon>Rhodothermota</taxon>
        <taxon>Rhodothermia</taxon>
        <taxon>Rhodothermales</taxon>
        <taxon>Rhodothermaceae</taxon>
        <taxon>Rhodothermus</taxon>
    </lineage>
</organism>
<reference evidence="1 2" key="1">
    <citation type="journal article" date="2009" name="Stand. Genomic Sci.">
        <title>Complete genome sequence of Rhodothermus marinus type strain (R-10).</title>
        <authorList>
            <person name="Nolan M."/>
            <person name="Tindall B.J."/>
            <person name="Pomrenke H."/>
            <person name="Lapidus A."/>
            <person name="Copeland A."/>
            <person name="Glavina Del Rio T."/>
            <person name="Lucas S."/>
            <person name="Chen F."/>
            <person name="Tice H."/>
            <person name="Cheng J.F."/>
            <person name="Saunders E."/>
            <person name="Han C."/>
            <person name="Bruce D."/>
            <person name="Goodwin L."/>
            <person name="Chain P."/>
            <person name="Pitluck S."/>
            <person name="Ovchinikova G."/>
            <person name="Pati A."/>
            <person name="Ivanova N."/>
            <person name="Mavromatis K."/>
            <person name="Chen A."/>
            <person name="Palaniappan K."/>
            <person name="Land M."/>
            <person name="Hauser L."/>
            <person name="Chang Y.J."/>
            <person name="Jeffries C.D."/>
            <person name="Brettin T."/>
            <person name="Goker M."/>
            <person name="Bristow J."/>
            <person name="Eisen J.A."/>
            <person name="Markowitz V."/>
            <person name="Hugenholtz P."/>
            <person name="Kyrpides N.C."/>
            <person name="Klenk H.P."/>
            <person name="Detter J.C."/>
        </authorList>
    </citation>
    <scope>NUCLEOTIDE SEQUENCE [LARGE SCALE GENOMIC DNA]</scope>
    <source>
        <strain evidence="2">ATCC 43812 / DSM 4252 / R-10</strain>
    </source>
</reference>
<keyword evidence="2" id="KW-1185">Reference proteome</keyword>
<dbReference type="EMBL" id="CP001807">
    <property type="protein sequence ID" value="ACY48836.1"/>
    <property type="molecule type" value="Genomic_DNA"/>
</dbReference>
<evidence type="ECO:0000313" key="2">
    <source>
        <dbReference type="Proteomes" id="UP000002221"/>
    </source>
</evidence>
<dbReference type="Proteomes" id="UP000002221">
    <property type="component" value="Chromosome"/>
</dbReference>
<evidence type="ECO:0000313" key="1">
    <source>
        <dbReference type="EMBL" id="ACY48836.1"/>
    </source>
</evidence>
<dbReference type="RefSeq" id="WP_012844447.1">
    <property type="nucleotide sequence ID" value="NC_013501.1"/>
</dbReference>
<dbReference type="KEGG" id="rmr:Rmar_1953"/>
<dbReference type="STRING" id="518766.Rmar_1953"/>
<protein>
    <recommendedName>
        <fullName evidence="3">Ribbon-helix-helix protein CopG domain-containing protein</fullName>
    </recommendedName>
</protein>
<dbReference type="AlphaFoldDB" id="D0MKC4"/>
<sequence length="87" mass="10031">MSVEKHFGMRLTPHERRQIERLARLRATTMKEAVLEAVQRRLEELEKEMQPPAPQGRLKDAVHLVGCFEGPEDLSTNPDYLEGYGRS</sequence>